<reference evidence="6 7" key="1">
    <citation type="submission" date="2016-07" db="EMBL/GenBank/DDBJ databases">
        <title>Draft genome sequence of Methyloligella halotolerans C2T (VKM B-2706T=CCUG 61687T=DSM 25045T), a halotolerant polyhydroxybutyrate accumulating methylotroph.</title>
        <authorList>
            <person name="Vasilenko O.V."/>
            <person name="Doronina N.V."/>
            <person name="Poroshina M.N."/>
            <person name="Tarlachkov S.V."/>
            <person name="Trotsenko Y.A."/>
        </authorList>
    </citation>
    <scope>NUCLEOTIDE SEQUENCE [LARGE SCALE GENOMIC DNA]</scope>
    <source>
        <strain evidence="6 7">VKM B-2706</strain>
    </source>
</reference>
<evidence type="ECO:0000313" key="6">
    <source>
        <dbReference type="EMBL" id="ODA67056.1"/>
    </source>
</evidence>
<dbReference type="InterPro" id="IPR001173">
    <property type="entry name" value="Glyco_trans_2-like"/>
</dbReference>
<evidence type="ECO:0000256" key="2">
    <source>
        <dbReference type="ARBA" id="ARBA00022676"/>
    </source>
</evidence>
<keyword evidence="7" id="KW-1185">Reference proteome</keyword>
<dbReference type="EC" id="2.4.1.-" evidence="6"/>
<keyword evidence="4" id="KW-0812">Transmembrane</keyword>
<feature type="transmembrane region" description="Helical" evidence="4">
    <location>
        <begin position="500"/>
        <end position="526"/>
    </location>
</feature>
<comment type="caution">
    <text evidence="6">The sequence shown here is derived from an EMBL/GenBank/DDBJ whole genome shotgun (WGS) entry which is preliminary data.</text>
</comment>
<feature type="transmembrane region" description="Helical" evidence="4">
    <location>
        <begin position="210"/>
        <end position="233"/>
    </location>
</feature>
<accession>A0A1E2RXT3</accession>
<organism evidence="6 7">
    <name type="scientific">Methyloligella halotolerans</name>
    <dbReference type="NCBI Taxonomy" id="1177755"/>
    <lineage>
        <taxon>Bacteria</taxon>
        <taxon>Pseudomonadati</taxon>
        <taxon>Pseudomonadota</taxon>
        <taxon>Alphaproteobacteria</taxon>
        <taxon>Hyphomicrobiales</taxon>
        <taxon>Hyphomicrobiaceae</taxon>
        <taxon>Methyloligella</taxon>
    </lineage>
</organism>
<feature type="transmembrane region" description="Helical" evidence="4">
    <location>
        <begin position="546"/>
        <end position="573"/>
    </location>
</feature>
<dbReference type="PANTHER" id="PTHR43630">
    <property type="entry name" value="POLY-BETA-1,6-N-ACETYL-D-GLUCOSAMINE SYNTHASE"/>
    <property type="match status" value="1"/>
</dbReference>
<dbReference type="Pfam" id="PF13632">
    <property type="entry name" value="Glyco_trans_2_3"/>
    <property type="match status" value="1"/>
</dbReference>
<feature type="transmembrane region" description="Helical" evidence="4">
    <location>
        <begin position="580"/>
        <end position="600"/>
    </location>
</feature>
<feature type="domain" description="Glycosyltransferase 2-like" evidence="5">
    <location>
        <begin position="339"/>
        <end position="545"/>
    </location>
</feature>
<feature type="transmembrane region" description="Helical" evidence="4">
    <location>
        <begin position="184"/>
        <end position="204"/>
    </location>
</feature>
<sequence length="640" mass="70348">MLGGKQIGDARVWPAPDAHPDPFTDYEFLLHGTIDRATLALGVALGARWGVAPHQALISTGRLDAEDYTRALARHCGVGFVEPEQRHRLVPPAPALRPRDCLRTGLLKQRGARVRAVLAGDNRNPADLRRGLAGIDKRFLALAPQPAVRAAICRHFETAFKGHAAEGLHRRDPDRSAKSPLPRWIIGTLTAAAIAIAGSLAVSFTDTIRVLSLLTAALFVPIAGLRIAALWHFATKAGAPIRAVPRIPDAALPVYTLLVPLLREAAVVGRLTDALKRLDYPAAKLDIKLILEETDHETLAAVRALRLPGNFELVVAPDFAPRTKPKALNFAMPLARGDYVVIYDAEDLPEPDQLRKALHGFRVGPPNLACVQAKLNLYNAGQSWLTKQFTLEYTALFDGLLPALSAFGLPIPLGGTSNHFRISALKWLSGWDAYNVTEDADLGIRLARAGYSCGVIDSTTHEEAPPHLRLWVAQRTRWMKGYIQTYLVHMRHPRRTLRELGWRGFLGFQLMVGGTVLSALVHPWFYALAAYDFVRSTLFAAPAGLLGWPIWGLAAFVFLGGYGGALALAAFAARKRRHRLLLPQIALMPAYWLLVSWGTYRGLWHFVTKRFAWEKTPHGLARIMPPSGLRNNGRAPHSPV</sequence>
<dbReference type="CDD" id="cd06427">
    <property type="entry name" value="CESA_like_2"/>
    <property type="match status" value="1"/>
</dbReference>
<proteinExistence type="inferred from homology"/>
<dbReference type="PATRIC" id="fig|1177755.3.peg.1805"/>
<dbReference type="EMBL" id="MASI01000004">
    <property type="protein sequence ID" value="ODA67056.1"/>
    <property type="molecule type" value="Genomic_DNA"/>
</dbReference>
<keyword evidence="3 6" id="KW-0808">Transferase</keyword>
<dbReference type="STRING" id="1177755.A7A08_01800"/>
<gene>
    <name evidence="6" type="ORF">A7A08_01800</name>
</gene>
<keyword evidence="2 6" id="KW-0328">Glycosyltransferase</keyword>
<evidence type="ECO:0000313" key="7">
    <source>
        <dbReference type="Proteomes" id="UP000095087"/>
    </source>
</evidence>
<dbReference type="SUPFAM" id="SSF53448">
    <property type="entry name" value="Nucleotide-diphospho-sugar transferases"/>
    <property type="match status" value="1"/>
</dbReference>
<protein>
    <submittedName>
        <fullName evidence="6">Beta-monoglucosyldiacylglycerol synthase</fullName>
        <ecNumber evidence="6">2.4.1.-</ecNumber>
    </submittedName>
</protein>
<keyword evidence="4" id="KW-1133">Transmembrane helix</keyword>
<evidence type="ECO:0000256" key="4">
    <source>
        <dbReference type="SAM" id="Phobius"/>
    </source>
</evidence>
<dbReference type="InterPro" id="IPR029044">
    <property type="entry name" value="Nucleotide-diphossugar_trans"/>
</dbReference>
<dbReference type="PANTHER" id="PTHR43630:SF1">
    <property type="entry name" value="POLY-BETA-1,6-N-ACETYL-D-GLUCOSAMINE SYNTHASE"/>
    <property type="match status" value="1"/>
</dbReference>
<name>A0A1E2RXT3_9HYPH</name>
<keyword evidence="4" id="KW-0472">Membrane</keyword>
<evidence type="ECO:0000259" key="5">
    <source>
        <dbReference type="Pfam" id="PF13632"/>
    </source>
</evidence>
<dbReference type="AlphaFoldDB" id="A0A1E2RXT3"/>
<evidence type="ECO:0000256" key="3">
    <source>
        <dbReference type="ARBA" id="ARBA00022679"/>
    </source>
</evidence>
<dbReference type="RefSeq" id="WP_069095090.1">
    <property type="nucleotide sequence ID" value="NZ_MASI01000004.1"/>
</dbReference>
<dbReference type="Proteomes" id="UP000095087">
    <property type="component" value="Unassembled WGS sequence"/>
</dbReference>
<evidence type="ECO:0000256" key="1">
    <source>
        <dbReference type="ARBA" id="ARBA00006739"/>
    </source>
</evidence>
<dbReference type="GO" id="GO:0016757">
    <property type="term" value="F:glycosyltransferase activity"/>
    <property type="evidence" value="ECO:0007669"/>
    <property type="project" value="UniProtKB-KW"/>
</dbReference>
<dbReference type="Gene3D" id="3.90.550.10">
    <property type="entry name" value="Spore Coat Polysaccharide Biosynthesis Protein SpsA, Chain A"/>
    <property type="match status" value="1"/>
</dbReference>
<comment type="similarity">
    <text evidence="1">Belongs to the glycosyltransferase 2 family.</text>
</comment>